<dbReference type="InterPro" id="IPR040361">
    <property type="entry name" value="TPD1"/>
</dbReference>
<protein>
    <submittedName>
        <fullName evidence="2">Uncharacterized protein</fullName>
    </submittedName>
</protein>
<evidence type="ECO:0000313" key="3">
    <source>
        <dbReference type="Proteomes" id="UP001180020"/>
    </source>
</evidence>
<gene>
    <name evidence="2" type="ORF">QJS10_CPA16g00452</name>
</gene>
<sequence length="69" mass="8049">MEKMRVTNHGKRVRFITVQPIDPAIIRMDGEKCIVRDGLPIHFNDVIKFNYAWDRIFIFVPISSQIACS</sequence>
<evidence type="ECO:0000313" key="2">
    <source>
        <dbReference type="EMBL" id="KAK1295435.1"/>
    </source>
</evidence>
<keyword evidence="3" id="KW-1185">Reference proteome</keyword>
<reference evidence="2" key="2">
    <citation type="submission" date="2023-06" db="EMBL/GenBank/DDBJ databases">
        <authorList>
            <person name="Ma L."/>
            <person name="Liu K.-W."/>
            <person name="Li Z."/>
            <person name="Hsiao Y.-Y."/>
            <person name="Qi Y."/>
            <person name="Fu T."/>
            <person name="Tang G."/>
            <person name="Zhang D."/>
            <person name="Sun W.-H."/>
            <person name="Liu D.-K."/>
            <person name="Li Y."/>
            <person name="Chen G.-Z."/>
            <person name="Liu X.-D."/>
            <person name="Liao X.-Y."/>
            <person name="Jiang Y.-T."/>
            <person name="Yu X."/>
            <person name="Hao Y."/>
            <person name="Huang J."/>
            <person name="Zhao X.-W."/>
            <person name="Ke S."/>
            <person name="Chen Y.-Y."/>
            <person name="Wu W.-L."/>
            <person name="Hsu J.-L."/>
            <person name="Lin Y.-F."/>
            <person name="Huang M.-D."/>
            <person name="Li C.-Y."/>
            <person name="Huang L."/>
            <person name="Wang Z.-W."/>
            <person name="Zhao X."/>
            <person name="Zhong W.-Y."/>
            <person name="Peng D.-H."/>
            <person name="Ahmad S."/>
            <person name="Lan S."/>
            <person name="Zhang J.-S."/>
            <person name="Tsai W.-C."/>
            <person name="Van De Peer Y."/>
            <person name="Liu Z.-J."/>
        </authorList>
    </citation>
    <scope>NUCLEOTIDE SEQUENCE</scope>
    <source>
        <strain evidence="2">CP</strain>
        <tissue evidence="2">Leaves</tissue>
    </source>
</reference>
<dbReference type="Proteomes" id="UP001180020">
    <property type="component" value="Unassembled WGS sequence"/>
</dbReference>
<keyword evidence="1" id="KW-0732">Signal</keyword>
<evidence type="ECO:0000256" key="1">
    <source>
        <dbReference type="ARBA" id="ARBA00022729"/>
    </source>
</evidence>
<dbReference type="Pfam" id="PF24068">
    <property type="entry name" value="TPD1_C"/>
    <property type="match status" value="1"/>
</dbReference>
<proteinExistence type="predicted"/>
<name>A0AAV9D2N4_ACOCL</name>
<dbReference type="EMBL" id="JAUJYO010000016">
    <property type="protein sequence ID" value="KAK1295435.1"/>
    <property type="molecule type" value="Genomic_DNA"/>
</dbReference>
<organism evidence="2 3">
    <name type="scientific">Acorus calamus</name>
    <name type="common">Sweet flag</name>
    <dbReference type="NCBI Taxonomy" id="4465"/>
    <lineage>
        <taxon>Eukaryota</taxon>
        <taxon>Viridiplantae</taxon>
        <taxon>Streptophyta</taxon>
        <taxon>Embryophyta</taxon>
        <taxon>Tracheophyta</taxon>
        <taxon>Spermatophyta</taxon>
        <taxon>Magnoliopsida</taxon>
        <taxon>Liliopsida</taxon>
        <taxon>Acoraceae</taxon>
        <taxon>Acorus</taxon>
    </lineage>
</organism>
<reference evidence="2" key="1">
    <citation type="journal article" date="2023" name="Nat. Commun.">
        <title>Diploid and tetraploid genomes of Acorus and the evolution of monocots.</title>
        <authorList>
            <person name="Ma L."/>
            <person name="Liu K.W."/>
            <person name="Li Z."/>
            <person name="Hsiao Y.Y."/>
            <person name="Qi Y."/>
            <person name="Fu T."/>
            <person name="Tang G.D."/>
            <person name="Zhang D."/>
            <person name="Sun W.H."/>
            <person name="Liu D.K."/>
            <person name="Li Y."/>
            <person name="Chen G.Z."/>
            <person name="Liu X.D."/>
            <person name="Liao X.Y."/>
            <person name="Jiang Y.T."/>
            <person name="Yu X."/>
            <person name="Hao Y."/>
            <person name="Huang J."/>
            <person name="Zhao X.W."/>
            <person name="Ke S."/>
            <person name="Chen Y.Y."/>
            <person name="Wu W.L."/>
            <person name="Hsu J.L."/>
            <person name="Lin Y.F."/>
            <person name="Huang M.D."/>
            <person name="Li C.Y."/>
            <person name="Huang L."/>
            <person name="Wang Z.W."/>
            <person name="Zhao X."/>
            <person name="Zhong W.Y."/>
            <person name="Peng D.H."/>
            <person name="Ahmad S."/>
            <person name="Lan S."/>
            <person name="Zhang J.S."/>
            <person name="Tsai W.C."/>
            <person name="Van de Peer Y."/>
            <person name="Liu Z.J."/>
        </authorList>
    </citation>
    <scope>NUCLEOTIDE SEQUENCE</scope>
    <source>
        <strain evidence="2">CP</strain>
    </source>
</reference>
<comment type="caution">
    <text evidence="2">The sequence shown here is derived from an EMBL/GenBank/DDBJ whole genome shotgun (WGS) entry which is preliminary data.</text>
</comment>
<accession>A0AAV9D2N4</accession>
<dbReference type="AlphaFoldDB" id="A0AAV9D2N4"/>